<organism evidence="1">
    <name type="scientific">marine sediment metagenome</name>
    <dbReference type="NCBI Taxonomy" id="412755"/>
    <lineage>
        <taxon>unclassified sequences</taxon>
        <taxon>metagenomes</taxon>
        <taxon>ecological metagenomes</taxon>
    </lineage>
</organism>
<evidence type="ECO:0000313" key="1">
    <source>
        <dbReference type="EMBL" id="KKK55281.1"/>
    </source>
</evidence>
<protein>
    <submittedName>
        <fullName evidence="1">Uncharacterized protein</fullName>
    </submittedName>
</protein>
<sequence>MAFKIEKTLKVEPSTADLTIWNLAERTRAKFQTEKESVIIEAGYVGNRSQIFSGDLSYGASSRQGTDWITKFQAGDGETKYRSARINESFKPGVTLKAIFKKLAKATGLGLGNIIKKADAADFRGALTEATSGSVLSGNAVTELDK</sequence>
<proteinExistence type="predicted"/>
<gene>
    <name evidence="1" type="ORF">LCGC14_3076130</name>
</gene>
<dbReference type="AlphaFoldDB" id="A0A0F8Z5C0"/>
<comment type="caution">
    <text evidence="1">The sequence shown here is derived from an EMBL/GenBank/DDBJ whole genome shotgun (WGS) entry which is preliminary data.</text>
</comment>
<reference evidence="1" key="1">
    <citation type="journal article" date="2015" name="Nature">
        <title>Complex archaea that bridge the gap between prokaryotes and eukaryotes.</title>
        <authorList>
            <person name="Spang A."/>
            <person name="Saw J.H."/>
            <person name="Jorgensen S.L."/>
            <person name="Zaremba-Niedzwiedzka K."/>
            <person name="Martijn J."/>
            <person name="Lind A.E."/>
            <person name="van Eijk R."/>
            <person name="Schleper C."/>
            <person name="Guy L."/>
            <person name="Ettema T.J."/>
        </authorList>
    </citation>
    <scope>NUCLEOTIDE SEQUENCE</scope>
</reference>
<feature type="non-terminal residue" evidence="1">
    <location>
        <position position="146"/>
    </location>
</feature>
<name>A0A0F8Z5C0_9ZZZZ</name>
<dbReference type="EMBL" id="LAZR01065574">
    <property type="protein sequence ID" value="KKK55281.1"/>
    <property type="molecule type" value="Genomic_DNA"/>
</dbReference>
<accession>A0A0F8Z5C0</accession>